<evidence type="ECO:0000256" key="10">
    <source>
        <dbReference type="PIRNR" id="PIRNR003888"/>
    </source>
</evidence>
<dbReference type="InterPro" id="IPR044345">
    <property type="entry name" value="N_prot_N_CoV"/>
</dbReference>
<name>A0AAE6FU90_9ALPC</name>
<feature type="compositionally biased region" description="Low complexity" evidence="13">
    <location>
        <begin position="159"/>
        <end position="206"/>
    </location>
</feature>
<comment type="subcellular location">
    <subcellularLocation>
        <location evidence="1">Host cell</location>
    </subcellularLocation>
    <subcellularLocation>
        <location evidence="10">Virion</location>
    </subcellularLocation>
    <text evidence="10">Located inside the virion, complexed with the viral RNA. Probably associates with ER-derived membranes where it participates in viral RNA synthesis and virus budding.</text>
</comment>
<keyword evidence="4 10" id="KW-0946">Virion</keyword>
<feature type="compositionally biased region" description="Basic and acidic residues" evidence="13">
    <location>
        <begin position="262"/>
        <end position="274"/>
    </location>
</feature>
<keyword evidence="5 10" id="KW-0694">RNA-binding</keyword>
<dbReference type="InterPro" id="IPR037195">
    <property type="entry name" value="Nucleocapsid_N"/>
</dbReference>
<feature type="modified residue" description="Phosphoserine; by host" evidence="11">
    <location>
        <position position="377"/>
    </location>
</feature>
<feature type="compositionally biased region" description="Basic and acidic residues" evidence="13">
    <location>
        <begin position="114"/>
        <end position="127"/>
    </location>
</feature>
<feature type="region of interest" description="Disordered" evidence="13">
    <location>
        <begin position="366"/>
        <end position="393"/>
    </location>
</feature>
<proteinExistence type="predicted"/>
<dbReference type="EMBL" id="MG923574">
    <property type="protein sequence ID" value="QDE55569.1"/>
    <property type="molecule type" value="Genomic_RNA"/>
</dbReference>
<dbReference type="SUPFAM" id="SSF110304">
    <property type="entry name" value="Coronavirus RNA-binding domain"/>
    <property type="match status" value="1"/>
</dbReference>
<dbReference type="GO" id="GO:1990904">
    <property type="term" value="C:ribonucleoprotein complex"/>
    <property type="evidence" value="ECO:0007669"/>
    <property type="project" value="UniProtKB-KW"/>
</dbReference>
<dbReference type="Pfam" id="PF00937">
    <property type="entry name" value="CoV_nucleocap"/>
    <property type="match status" value="1"/>
</dbReference>
<feature type="domain" description="CoV N CTD" evidence="15">
    <location>
        <begin position="257"/>
        <end position="369"/>
    </location>
</feature>
<dbReference type="SUPFAM" id="SSF103068">
    <property type="entry name" value="Nucleocapsid protein dimerization domain"/>
    <property type="match status" value="1"/>
</dbReference>
<evidence type="ECO:0000256" key="5">
    <source>
        <dbReference type="ARBA" id="ARBA00022884"/>
    </source>
</evidence>
<keyword evidence="6" id="KW-0805">Transcription regulation</keyword>
<keyword evidence="7 10" id="KW-0543">Viral nucleoprotein</keyword>
<dbReference type="Proteomes" id="UP000831200">
    <property type="component" value="Segment"/>
</dbReference>
<keyword evidence="17" id="KW-1185">Reference proteome</keyword>
<reference evidence="16 17" key="1">
    <citation type="submission" date="2018-02" db="EMBL/GenBank/DDBJ databases">
        <title>Coronaviruses in bats, Finland.</title>
        <authorList>
            <person name="Kivisto I."/>
            <person name="Kyheroinen E.-M."/>
            <person name="Lilley T."/>
            <person name="Suominen K."/>
            <person name="Forbes K.M."/>
            <person name="Vapalahti O."/>
            <person name="Huovilainen A."/>
            <person name="Sironen T."/>
        </authorList>
    </citation>
    <scope>NUCLEOTIDE SEQUENCE [LARGE SCALE GENOMIC DNA]</scope>
    <source>
        <strain evidence="16">BtCoV/020_16/M.dau/FIN/2016</strain>
    </source>
</reference>
<dbReference type="GO" id="GO:0003723">
    <property type="term" value="F:RNA binding"/>
    <property type="evidence" value="ECO:0007669"/>
    <property type="project" value="UniProtKB-UniRule"/>
</dbReference>
<feature type="region of interest" description="Disordered" evidence="13">
    <location>
        <begin position="226"/>
        <end position="288"/>
    </location>
</feature>
<evidence type="ECO:0000313" key="16">
    <source>
        <dbReference type="EMBL" id="QDE55569.1"/>
    </source>
</evidence>
<protein>
    <recommendedName>
        <fullName evidence="10">Nucleoprotein</fullName>
    </recommendedName>
</protein>
<dbReference type="PROSITE" id="PS51929">
    <property type="entry name" value="COV_N_CTD"/>
    <property type="match status" value="1"/>
</dbReference>
<evidence type="ECO:0000256" key="13">
    <source>
        <dbReference type="SAM" id="MobiDB-lite"/>
    </source>
</evidence>
<feature type="region of interest" description="Disordered" evidence="13">
    <location>
        <begin position="107"/>
        <end position="210"/>
    </location>
</feature>
<keyword evidence="9 12" id="KW-0687">Ribonucleoprotein</keyword>
<evidence type="ECO:0000256" key="4">
    <source>
        <dbReference type="ARBA" id="ARBA00022844"/>
    </source>
</evidence>
<feature type="modified residue" description="Phosphothreonine; by host" evidence="11">
    <location>
        <position position="129"/>
    </location>
</feature>
<evidence type="ECO:0000256" key="11">
    <source>
        <dbReference type="PIRSR" id="PIRSR003888-1"/>
    </source>
</evidence>
<evidence type="ECO:0000256" key="12">
    <source>
        <dbReference type="PROSITE-ProRule" id="PRU01276"/>
    </source>
</evidence>
<evidence type="ECO:0000256" key="3">
    <source>
        <dbReference type="ARBA" id="ARBA00022765"/>
    </source>
</evidence>
<dbReference type="GO" id="GO:0019013">
    <property type="term" value="C:viral nucleocapsid"/>
    <property type="evidence" value="ECO:0007669"/>
    <property type="project" value="UniProtKB-UniRule"/>
</dbReference>
<evidence type="ECO:0000256" key="9">
    <source>
        <dbReference type="ARBA" id="ARBA00023274"/>
    </source>
</evidence>
<evidence type="ECO:0000256" key="6">
    <source>
        <dbReference type="ARBA" id="ARBA00023015"/>
    </source>
</evidence>
<evidence type="ECO:0000259" key="14">
    <source>
        <dbReference type="PROSITE" id="PS51928"/>
    </source>
</evidence>
<evidence type="ECO:0000313" key="17">
    <source>
        <dbReference type="Proteomes" id="UP000831200"/>
    </source>
</evidence>
<dbReference type="CDD" id="cd21554">
    <property type="entry name" value="CoV_N-NTD"/>
    <property type="match status" value="1"/>
</dbReference>
<dbReference type="CDD" id="cd21595">
    <property type="entry name" value="CoV_N-CTD"/>
    <property type="match status" value="1"/>
</dbReference>
<dbReference type="InterPro" id="IPR044344">
    <property type="entry name" value="N_prot_C_CoV"/>
</dbReference>
<feature type="compositionally biased region" description="Low complexity" evidence="13">
    <location>
        <begin position="226"/>
        <end position="248"/>
    </location>
</feature>
<keyword evidence="8" id="KW-0804">Transcription</keyword>
<dbReference type="PIRSF" id="PIRSF003888">
    <property type="entry name" value="Corona_nucleocap"/>
    <property type="match status" value="1"/>
</dbReference>
<organism evidence="16 17">
    <name type="scientific">bat alphacoronavirus BtCoV/020_16/M.dau/FIN/2016</name>
    <dbReference type="NCBI Taxonomy" id="3070180"/>
    <lineage>
        <taxon>Viruses</taxon>
        <taxon>Riboviria</taxon>
        <taxon>Orthornavirae</taxon>
        <taxon>Pisuviricota</taxon>
        <taxon>Pisoniviricetes</taxon>
        <taxon>Nidovirales</taxon>
        <taxon>Cornidovirineae</taxon>
        <taxon>Coronaviridae</taxon>
        <taxon>Orthocoronavirinae</taxon>
        <taxon>Alphacoronavirus</taxon>
        <taxon>Pedacovirus</taxon>
        <taxon>Alphacoronavirus finnoniense</taxon>
        <taxon>Alphacoronavirus BT020</taxon>
    </lineage>
</organism>
<dbReference type="InterPro" id="IPR001218">
    <property type="entry name" value="Nucleocap_CoV"/>
</dbReference>
<evidence type="ECO:0000256" key="2">
    <source>
        <dbReference type="ARBA" id="ARBA00022553"/>
    </source>
</evidence>
<dbReference type="InterPro" id="IPR037179">
    <property type="entry name" value="Nucleocapsid_C"/>
</dbReference>
<dbReference type="KEGG" id="vg:80537712"/>
<evidence type="ECO:0000259" key="15">
    <source>
        <dbReference type="PROSITE" id="PS51929"/>
    </source>
</evidence>
<dbReference type="GO" id="GO:0043657">
    <property type="term" value="C:host cell"/>
    <property type="evidence" value="ECO:0007669"/>
    <property type="project" value="UniProtKB-SubCell"/>
</dbReference>
<keyword evidence="2 11" id="KW-0597">Phosphoprotein</keyword>
<sequence>MSSVKFQDRGRKGRVPYSLYAPLRVNDDQPLFKVLANDAVPQGYPGVKKDEQIGYWNEQVRFRMRRGEKVPQPSNWHFYYLGTGPHAGVAYRKRTPGVFWVAHGGAKAEPTDLPTRKPTEKPIEPEFRTQLPDNIDIVEPVTPQASRNNSRSRSRGPQSRDNSSSRNDSQNRNNKNQSRNNSSNRQNNNQNQSRNQSKSRNQSNDRGSSKDDLIDAVKAALKELGIGQNQPQKQQQKRQNGNNNQGGKRTPKNKSRSNSQQRDQDTKPEWRRSPDGNIEASFGPRGGFRNFGDKEFVEKGVSAPGYAQVAGLTPSAAALLFGGNVAVRKLSGEYEITYTYKMTVSEDDPKLAIFLEQVDAYKNGAPKEQRARKQKHSKSPAPPPPQEEDVVDQPLYENLADAITGDATQIEIINEVFDDAPSASTA</sequence>
<dbReference type="PROSITE" id="PS51928">
    <property type="entry name" value="COV_N_NTD"/>
    <property type="match status" value="1"/>
</dbReference>
<evidence type="ECO:0000256" key="8">
    <source>
        <dbReference type="ARBA" id="ARBA00023163"/>
    </source>
</evidence>
<accession>A0AAE6FU90</accession>
<evidence type="ECO:0000256" key="7">
    <source>
        <dbReference type="ARBA" id="ARBA00023086"/>
    </source>
</evidence>
<feature type="domain" description="CoV N NTD" evidence="14">
    <location>
        <begin position="15"/>
        <end position="139"/>
    </location>
</feature>
<comment type="function">
    <text evidence="10">Packages the positive strand viral genome RNA into a helical ribonucleocapsid (RNP) and plays a fundamental role during virion assembly through its interactions with the viral genome and membrane protein M. Plays an important role in enhancing the efficiency of subgenomic viral RNA transcription as well as viral replication.</text>
</comment>
<keyword evidence="3" id="KW-0013">ADP-ribosylation</keyword>
<evidence type="ECO:0000256" key="1">
    <source>
        <dbReference type="ARBA" id="ARBA00004340"/>
    </source>
</evidence>